<keyword evidence="2" id="KW-1185">Reference proteome</keyword>
<dbReference type="AlphaFoldDB" id="A0A4S3B2X6"/>
<evidence type="ECO:0000313" key="2">
    <source>
        <dbReference type="Proteomes" id="UP000310506"/>
    </source>
</evidence>
<name>A0A4S3B2X6_9ENTE</name>
<protein>
    <submittedName>
        <fullName evidence="1">Uncharacterized protein</fullName>
    </submittedName>
</protein>
<accession>A0A4S3B2X6</accession>
<dbReference type="EMBL" id="SDGV01000015">
    <property type="protein sequence ID" value="THB61182.1"/>
    <property type="molecule type" value="Genomic_DNA"/>
</dbReference>
<evidence type="ECO:0000313" key="1">
    <source>
        <dbReference type="EMBL" id="THB61182.1"/>
    </source>
</evidence>
<reference evidence="1 2" key="1">
    <citation type="submission" date="2019-01" db="EMBL/GenBank/DDBJ databases">
        <title>Vagococcus silagei sp. nov. isolated from brewer's grain.</title>
        <authorList>
            <person name="Guu J.-R."/>
        </authorList>
    </citation>
    <scope>NUCLEOTIDE SEQUENCE [LARGE SCALE GENOMIC DNA]</scope>
    <source>
        <strain evidence="1 2">2B-2</strain>
    </source>
</reference>
<organism evidence="1 2">
    <name type="scientific">Vagococcus silagei</name>
    <dbReference type="NCBI Taxonomy" id="2508885"/>
    <lineage>
        <taxon>Bacteria</taxon>
        <taxon>Bacillati</taxon>
        <taxon>Bacillota</taxon>
        <taxon>Bacilli</taxon>
        <taxon>Lactobacillales</taxon>
        <taxon>Enterococcaceae</taxon>
        <taxon>Vagococcus</taxon>
    </lineage>
</organism>
<dbReference type="Proteomes" id="UP000310506">
    <property type="component" value="Unassembled WGS sequence"/>
</dbReference>
<comment type="caution">
    <text evidence="1">The sequence shown here is derived from an EMBL/GenBank/DDBJ whole genome shotgun (WGS) entry which is preliminary data.</text>
</comment>
<sequence length="116" mass="13353">MIYKFSFVSMTSDNLLPEREHKEVLASVKNEFNDTMEIGHLISLSLSTEKSSQLVMAYLTEEKLKSQANQDQFVGVEVKFWTGFKSGTLNSFTLYNWTCILKKEEQWNVVSFGPNN</sequence>
<gene>
    <name evidence="1" type="ORF">ESZ54_06580</name>
</gene>
<proteinExistence type="predicted"/>